<name>A0A1H2PLF7_9BURK</name>
<sequence length="79" mass="8811">MLGVHPDYVLVCRATDELCTRTMLDDATLSQLVERFGQTGSRKLVLIIGWFNLLSVFLNGCRVSMETHDKIGRNTSPLG</sequence>
<dbReference type="Gene3D" id="1.20.1290.10">
    <property type="entry name" value="AhpD-like"/>
    <property type="match status" value="1"/>
</dbReference>
<dbReference type="Proteomes" id="UP000243719">
    <property type="component" value="Unassembled WGS sequence"/>
</dbReference>
<reference evidence="2" key="1">
    <citation type="submission" date="2016-09" db="EMBL/GenBank/DDBJ databases">
        <authorList>
            <person name="Varghese N."/>
            <person name="Submissions S."/>
        </authorList>
    </citation>
    <scope>NUCLEOTIDE SEQUENCE [LARGE SCALE GENOMIC DNA]</scope>
    <source>
        <strain evidence="2">JS23</strain>
    </source>
</reference>
<accession>A0A1H2PLF7</accession>
<organism evidence="1 2">
    <name type="scientific">Chitinasiproducens palmae</name>
    <dbReference type="NCBI Taxonomy" id="1770053"/>
    <lineage>
        <taxon>Bacteria</taxon>
        <taxon>Pseudomonadati</taxon>
        <taxon>Pseudomonadota</taxon>
        <taxon>Betaproteobacteria</taxon>
        <taxon>Burkholderiales</taxon>
        <taxon>Burkholderiaceae</taxon>
        <taxon>Chitinasiproducens</taxon>
    </lineage>
</organism>
<keyword evidence="2" id="KW-1185">Reference proteome</keyword>
<dbReference type="AlphaFoldDB" id="A0A1H2PLF7"/>
<evidence type="ECO:0000313" key="1">
    <source>
        <dbReference type="EMBL" id="SDV47295.1"/>
    </source>
</evidence>
<protein>
    <submittedName>
        <fullName evidence="1">Uncharacterized protein</fullName>
    </submittedName>
</protein>
<gene>
    <name evidence="1" type="ORF">SAMN05216551_102452</name>
</gene>
<dbReference type="InterPro" id="IPR029032">
    <property type="entry name" value="AhpD-like"/>
</dbReference>
<dbReference type="EMBL" id="FNLO01000002">
    <property type="protein sequence ID" value="SDV47295.1"/>
    <property type="molecule type" value="Genomic_DNA"/>
</dbReference>
<proteinExistence type="predicted"/>
<evidence type="ECO:0000313" key="2">
    <source>
        <dbReference type="Proteomes" id="UP000243719"/>
    </source>
</evidence>